<feature type="compositionally biased region" description="Basic and acidic residues" evidence="8">
    <location>
        <begin position="1995"/>
        <end position="2009"/>
    </location>
</feature>
<feature type="region of interest" description="Disordered" evidence="8">
    <location>
        <begin position="1"/>
        <end position="125"/>
    </location>
</feature>
<feature type="transmembrane region" description="Helical" evidence="9">
    <location>
        <begin position="1860"/>
        <end position="1877"/>
    </location>
</feature>
<organism evidence="11 12">
    <name type="scientific">Symbiodinium microadriaticum</name>
    <name type="common">Dinoflagellate</name>
    <name type="synonym">Zooxanthella microadriatica</name>
    <dbReference type="NCBI Taxonomy" id="2951"/>
    <lineage>
        <taxon>Eukaryota</taxon>
        <taxon>Sar</taxon>
        <taxon>Alveolata</taxon>
        <taxon>Dinophyceae</taxon>
        <taxon>Suessiales</taxon>
        <taxon>Symbiodiniaceae</taxon>
        <taxon>Symbiodinium</taxon>
    </lineage>
</organism>
<evidence type="ECO:0000256" key="5">
    <source>
        <dbReference type="ARBA" id="ARBA00022989"/>
    </source>
</evidence>
<dbReference type="InterPro" id="IPR018047">
    <property type="entry name" value="Ammonium_transpt_CS"/>
</dbReference>
<feature type="transmembrane region" description="Helical" evidence="9">
    <location>
        <begin position="1703"/>
        <end position="1721"/>
    </location>
</feature>
<evidence type="ECO:0000256" key="2">
    <source>
        <dbReference type="ARBA" id="ARBA00005887"/>
    </source>
</evidence>
<name>A0A1Q9CCR2_SYMMI</name>
<dbReference type="SUPFAM" id="SSF111352">
    <property type="entry name" value="Ammonium transporter"/>
    <property type="match status" value="1"/>
</dbReference>
<feature type="region of interest" description="Disordered" evidence="8">
    <location>
        <begin position="454"/>
        <end position="490"/>
    </location>
</feature>
<dbReference type="GO" id="GO:0005886">
    <property type="term" value="C:plasma membrane"/>
    <property type="evidence" value="ECO:0007669"/>
    <property type="project" value="TreeGrafter"/>
</dbReference>
<dbReference type="PROSITE" id="PS01219">
    <property type="entry name" value="AMMONIUM_TRANSP"/>
    <property type="match status" value="1"/>
</dbReference>
<dbReference type="Gene3D" id="1.10.3430.10">
    <property type="entry name" value="Ammonium transporter AmtB like domains"/>
    <property type="match status" value="1"/>
</dbReference>
<feature type="region of interest" description="Disordered" evidence="8">
    <location>
        <begin position="723"/>
        <end position="751"/>
    </location>
</feature>
<dbReference type="PANTHER" id="PTHR11730">
    <property type="entry name" value="AMMONIUM TRANSPORTER"/>
    <property type="match status" value="1"/>
</dbReference>
<feature type="region of interest" description="Disordered" evidence="8">
    <location>
        <begin position="1979"/>
        <end position="2050"/>
    </location>
</feature>
<feature type="domain" description="Ammonium transporter AmtB-like" evidence="10">
    <location>
        <begin position="1537"/>
        <end position="1935"/>
    </location>
</feature>
<dbReference type="CDD" id="cd09272">
    <property type="entry name" value="RNase_HI_RT_Ty1"/>
    <property type="match status" value="1"/>
</dbReference>
<feature type="region of interest" description="Disordered" evidence="8">
    <location>
        <begin position="556"/>
        <end position="587"/>
    </location>
</feature>
<feature type="transmembrane region" description="Helical" evidence="9">
    <location>
        <begin position="1733"/>
        <end position="1755"/>
    </location>
</feature>
<dbReference type="Proteomes" id="UP000186817">
    <property type="component" value="Unassembled WGS sequence"/>
</dbReference>
<keyword evidence="5 9" id="KW-1133">Transmembrane helix</keyword>
<feature type="compositionally biased region" description="Acidic residues" evidence="8">
    <location>
        <begin position="1979"/>
        <end position="1991"/>
    </location>
</feature>
<feature type="transmembrane region" description="Helical" evidence="9">
    <location>
        <begin position="1802"/>
        <end position="1818"/>
    </location>
</feature>
<feature type="region of interest" description="Disordered" evidence="8">
    <location>
        <begin position="1954"/>
        <end position="1973"/>
    </location>
</feature>
<evidence type="ECO:0000256" key="3">
    <source>
        <dbReference type="ARBA" id="ARBA00022448"/>
    </source>
</evidence>
<gene>
    <name evidence="11" type="primary">amtB</name>
    <name evidence="11" type="ORF">AK812_SmicGene38840</name>
</gene>
<comment type="subcellular location">
    <subcellularLocation>
        <location evidence="1">Membrane</location>
        <topology evidence="1">Multi-pass membrane protein</topology>
    </subcellularLocation>
</comment>
<dbReference type="PANTHER" id="PTHR11730:SF6">
    <property type="entry name" value="AMMONIUM TRANSPORTER"/>
    <property type="match status" value="1"/>
</dbReference>
<dbReference type="OrthoDB" id="534912at2759"/>
<sequence length="2050" mass="221062">MMGNSLPAMEESVPEPDAGAQNVPEPESGAQSVPEPENGAQIVPGPESGAQIVPGPESGAMRVPEQEVGETSAQEEVSSPEAAGSYAANVGSPGTPQSIPSLGPGRYNPPPSPRDSPVADRVSAQPVVIADDDAEAWGTWRAPPSAAADGPAEQAGGVVPAEDRETKRPRRGLPSGSKVQLSAVPVPGESEEHLLRQVFMEEQRRRIQEALSLGIRLQAAEDEPLPMLSHYHGRPSSTESMYDSLSYAMTDRGFLTRVSLGAGSRYVPGGSSGITGEGRLDRPEEFLEETPYLPPRLPAYPEPEQPRQQKLMIDASTITENALEEWSAWLLSARQGRSLREWGILSSDIVTAIQYLSESPPEVPFSTKGGRWNNSGRAGRKKQQEYPSAIGVLAYLQKALKCVDCFNKAADEGEAWKYLAASVAARVQRLLDKKRVKNRVVTEMTAIYIQTAKAAPRPRPVARSPTTPAESGDSSGSDSSEVSGVSGESRLEGEGVAEAIGVIRSCQDKGESLWTPGVVCRLFGTPELPHKVFPEAAKAMAEQAAAAPEATAIDPTAAAASTETAAGAAVVPPTPGTEPKSPQSLPSVIFRPGWLIEKTLMIEASDGSSVPAPPAIPPRHPLPQPPPAPLNQGSSNLGQTREEREFVLPKPMPVGASSSETQFEDYESVVEAARVTLKPLKASKPSLSSQASFAFHPAEFERNDEQPQPAKAEVSEHRLRALHRGDPEDPGDETEDLRAQPSSDATEGIKLPLGGGVYGVPLNGKDIDVFPAIAVGKEETTIDVPTLLGLATEKPLVLDDQDPERPTLFEPAEREEEGEGFPSEGVDADGDEEMIQDDEGLGDYSPSLPPSDGEAQEVIDNEGDMEVDMSIDWLTSHLLERVFEGPELRASSSDVSQSFTLKFGGSRICCKVPQHALSETSGEVLSPDLLLLSMKLELEELEAFGVGEVIPEYEARKEARSSGRRVLTSRWVNSVKKPGLYRSRLVVRDYASMGGTTLAEGIYSPTTSLEGLRVLLPEYVELPSNVSIAASKGPLEAGRKVFDDLQKRYKLKLTGELLEDSPGEVSFLGRRIFRRRGGDRRVYFGLAANYLDSCCEEFGITKPSPKLVSLEKRYAELLKKGLTEAISPAAHERYRRTLGRLAWAALSRPDLQFVCGFLGRHQAGPNEAAESCMRDVLRWVKGLPHKVQVFPSSREILEEDADAEAISCFTDASWSLNSVSGGILTWENCALKSFSRKQSTTALSSAEAELAALTEVAREGLYIALLVETVLEGVPKDREHGYYVLRGYSDSESAVCISKMSTLLRKVRHIELRAAFLQELVAKGRFTVEHVPGAINPADSLTKSPTTSNLSSLYDVSGLVDEPGAWEEHSQQRASVSFDIEPNSLEDPDFPEVFQMFTIYALPTLRGHNGMFSDRIPWTIVRRTRSRNESWPQRALLQRIMMRLLGICVAVVGAAAHGDEDLRLRVEALEHGLPCFRIAVAPARGHGMLQEQQELFAAQTNEYRHLAEVTPSIHGMYSNYTRAYTDMEAVKSNLDHIWLIICGAMVMFMQAGFAMVESGCCRAKNVQNILLKNLTDVCIGTIGWWISGWAFAYGGPMNDDGFLDNGFIGTEQFFGIGFVNYAGDGKFEPTTGMLNWFFQWAFCSAASTIVSGGVAERVNFGGYCLYSFLMTAFVYPVIVAWTWGYGWLASINSVGFMDFAGSGVVHMTGGIGALMGAIIAGPRTGRFTNPEEFAPHSLPLITLGTFILWFGWYGFNCGSTLGMSGVSSGFMAAQVAMNTTIAAATGGLVVFLLRLGMTRGKYDIGGFCNGILAGLVSITAPCGNVECGSAFLIAIIGGLVYQGASSLLKLVKIDDPIDAFAVHGACGAWGVIAAALFDWGEGVDFHHGWSGFGCVAGDSGCLSGANGEGFAANLLEVVMITLWSGFWTALIFLPLRFSGTPTWSMGTARERRAAVARDKSHAATEASAPRNPLDTFLEEQGEEEPAEDDPIATDFSRDESGGRPRRGQDFHTTGSLGEPSTDEEDASSYGPSESSSSEKDGLGFTSQTKD</sequence>
<dbReference type="InterPro" id="IPR001905">
    <property type="entry name" value="Ammonium_transpt"/>
</dbReference>
<evidence type="ECO:0000256" key="1">
    <source>
        <dbReference type="ARBA" id="ARBA00004141"/>
    </source>
</evidence>
<proteinExistence type="inferred from homology"/>
<protein>
    <submittedName>
        <fullName evidence="11">Ammonium transporter 2</fullName>
    </submittedName>
</protein>
<dbReference type="EMBL" id="LSRX01001354">
    <property type="protein sequence ID" value="OLP80712.1"/>
    <property type="molecule type" value="Genomic_DNA"/>
</dbReference>
<feature type="transmembrane region" description="Helical" evidence="9">
    <location>
        <begin position="1830"/>
        <end position="1848"/>
    </location>
</feature>
<feature type="transmembrane region" description="Helical" evidence="9">
    <location>
        <begin position="1636"/>
        <end position="1655"/>
    </location>
</feature>
<accession>A0A1Q9CCR2</accession>
<dbReference type="InterPro" id="IPR024041">
    <property type="entry name" value="NH4_transpt_AmtB-like_dom"/>
</dbReference>
<dbReference type="InterPro" id="IPR029020">
    <property type="entry name" value="Ammonium/urea_transptr"/>
</dbReference>
<keyword evidence="12" id="KW-1185">Reference proteome</keyword>
<feature type="region of interest" description="Disordered" evidence="8">
    <location>
        <begin position="606"/>
        <end position="638"/>
    </location>
</feature>
<feature type="transmembrane region" description="Helical" evidence="9">
    <location>
        <begin position="1775"/>
        <end position="1795"/>
    </location>
</feature>
<comment type="caution">
    <text evidence="11">The sequence shown here is derived from an EMBL/GenBank/DDBJ whole genome shotgun (WGS) entry which is preliminary data.</text>
</comment>
<reference evidence="11 12" key="1">
    <citation type="submission" date="2016-02" db="EMBL/GenBank/DDBJ databases">
        <title>Genome analysis of coral dinoflagellate symbionts highlights evolutionary adaptations to a symbiotic lifestyle.</title>
        <authorList>
            <person name="Aranda M."/>
            <person name="Li Y."/>
            <person name="Liew Y.J."/>
            <person name="Baumgarten S."/>
            <person name="Simakov O."/>
            <person name="Wilson M."/>
            <person name="Piel J."/>
            <person name="Ashoor H."/>
            <person name="Bougouffa S."/>
            <person name="Bajic V.B."/>
            <person name="Ryu T."/>
            <person name="Ravasi T."/>
            <person name="Bayer T."/>
            <person name="Micklem G."/>
            <person name="Kim H."/>
            <person name="Bhak J."/>
            <person name="Lajeunesse T.C."/>
            <person name="Voolstra C.R."/>
        </authorList>
    </citation>
    <scope>NUCLEOTIDE SEQUENCE [LARGE SCALE GENOMIC DNA]</scope>
    <source>
        <strain evidence="11 12">CCMP2467</strain>
    </source>
</reference>
<dbReference type="GO" id="GO:0097272">
    <property type="term" value="P:ammonium homeostasis"/>
    <property type="evidence" value="ECO:0007669"/>
    <property type="project" value="TreeGrafter"/>
</dbReference>
<dbReference type="GO" id="GO:0008519">
    <property type="term" value="F:ammonium channel activity"/>
    <property type="evidence" value="ECO:0007669"/>
    <property type="project" value="InterPro"/>
</dbReference>
<dbReference type="NCBIfam" id="TIGR00836">
    <property type="entry name" value="amt"/>
    <property type="match status" value="1"/>
</dbReference>
<dbReference type="Pfam" id="PF00909">
    <property type="entry name" value="Ammonium_transp"/>
    <property type="match status" value="1"/>
</dbReference>
<keyword evidence="3" id="KW-0813">Transport</keyword>
<feature type="transmembrane region" description="Helical" evidence="9">
    <location>
        <begin position="1537"/>
        <end position="1556"/>
    </location>
</feature>
<feature type="transmembrane region" description="Helical" evidence="9">
    <location>
        <begin position="1662"/>
        <end position="1683"/>
    </location>
</feature>
<feature type="transmembrane region" description="Helical" evidence="9">
    <location>
        <begin position="1577"/>
        <end position="1595"/>
    </location>
</feature>
<evidence type="ECO:0000256" key="4">
    <source>
        <dbReference type="ARBA" id="ARBA00022692"/>
    </source>
</evidence>
<keyword evidence="6 9" id="KW-0472">Membrane</keyword>
<evidence type="ECO:0000313" key="11">
    <source>
        <dbReference type="EMBL" id="OLP80712.1"/>
    </source>
</evidence>
<keyword evidence="4 9" id="KW-0812">Transmembrane</keyword>
<feature type="compositionally biased region" description="Low complexity" evidence="8">
    <location>
        <begin position="454"/>
        <end position="488"/>
    </location>
</feature>
<feature type="transmembrane region" description="Helical" evidence="9">
    <location>
        <begin position="1917"/>
        <end position="1935"/>
    </location>
</feature>
<feature type="compositionally biased region" description="Low complexity" evidence="8">
    <location>
        <begin position="556"/>
        <end position="571"/>
    </location>
</feature>
<evidence type="ECO:0000259" key="10">
    <source>
        <dbReference type="Pfam" id="PF00909"/>
    </source>
</evidence>
<evidence type="ECO:0000256" key="9">
    <source>
        <dbReference type="SAM" id="Phobius"/>
    </source>
</evidence>
<feature type="region of interest" description="Disordered" evidence="8">
    <location>
        <begin position="800"/>
        <end position="831"/>
    </location>
</feature>
<evidence type="ECO:0000313" key="12">
    <source>
        <dbReference type="Proteomes" id="UP000186817"/>
    </source>
</evidence>
<evidence type="ECO:0000256" key="8">
    <source>
        <dbReference type="SAM" id="MobiDB-lite"/>
    </source>
</evidence>
<feature type="compositionally biased region" description="Pro residues" evidence="8">
    <location>
        <begin position="611"/>
        <end position="629"/>
    </location>
</feature>
<feature type="region of interest" description="Disordered" evidence="8">
    <location>
        <begin position="140"/>
        <end position="185"/>
    </location>
</feature>
<evidence type="ECO:0000256" key="6">
    <source>
        <dbReference type="ARBA" id="ARBA00023136"/>
    </source>
</evidence>
<comment type="similarity">
    <text evidence="2">Belongs to the ammonia transporter channel (TC 1.A.11.2) family.</text>
</comment>
<evidence type="ECO:0000256" key="7">
    <source>
        <dbReference type="ARBA" id="ARBA00023177"/>
    </source>
</evidence>
<keyword evidence="7" id="KW-0924">Ammonia transport</keyword>